<keyword evidence="6 7" id="KW-0472">Membrane</keyword>
<dbReference type="PANTHER" id="PTHR40043">
    <property type="entry name" value="UPF0719 INNER MEMBRANE PROTEIN YJFL"/>
    <property type="match status" value="1"/>
</dbReference>
<keyword evidence="4 7" id="KW-0812">Transmembrane</keyword>
<evidence type="ECO:0000256" key="4">
    <source>
        <dbReference type="ARBA" id="ARBA00022692"/>
    </source>
</evidence>
<feature type="transmembrane region" description="Helical" evidence="7">
    <location>
        <begin position="12"/>
        <end position="30"/>
    </location>
</feature>
<dbReference type="GO" id="GO:0005886">
    <property type="term" value="C:plasma membrane"/>
    <property type="evidence" value="ECO:0007669"/>
    <property type="project" value="UniProtKB-SubCell"/>
</dbReference>
<comment type="caution">
    <text evidence="8">The sequence shown here is derived from an EMBL/GenBank/DDBJ whole genome shotgun (WGS) entry which is preliminary data.</text>
</comment>
<gene>
    <name evidence="8" type="ORF">BTO11_05530</name>
</gene>
<evidence type="ECO:0000313" key="8">
    <source>
        <dbReference type="EMBL" id="PQJ53178.1"/>
    </source>
</evidence>
<evidence type="ECO:0000256" key="3">
    <source>
        <dbReference type="ARBA" id="ARBA00022475"/>
    </source>
</evidence>
<dbReference type="Proteomes" id="UP000239007">
    <property type="component" value="Unassembled WGS sequence"/>
</dbReference>
<evidence type="ECO:0000256" key="1">
    <source>
        <dbReference type="ARBA" id="ARBA00004651"/>
    </source>
</evidence>
<reference evidence="8 9" key="1">
    <citation type="submission" date="2016-12" db="EMBL/GenBank/DDBJ databases">
        <title>Diversity of luminous bacteria.</title>
        <authorList>
            <person name="Yoshizawa S."/>
            <person name="Kogure K."/>
        </authorList>
    </citation>
    <scope>NUCLEOTIDE SEQUENCE [LARGE SCALE GENOMIC DNA]</scope>
    <source>
        <strain evidence="8 9">SA4-48</strain>
    </source>
</reference>
<dbReference type="AlphaFoldDB" id="A0A2S7UTX1"/>
<dbReference type="PANTHER" id="PTHR40043:SF1">
    <property type="entry name" value="UPF0719 INNER MEMBRANE PROTEIN YJFL"/>
    <property type="match status" value="1"/>
</dbReference>
<evidence type="ECO:0000256" key="7">
    <source>
        <dbReference type="SAM" id="Phobius"/>
    </source>
</evidence>
<proteinExistence type="inferred from homology"/>
<evidence type="ECO:0008006" key="10">
    <source>
        <dbReference type="Google" id="ProtNLM"/>
    </source>
</evidence>
<organism evidence="8 9">
    <name type="scientific">Psychrosphaera saromensis</name>
    <dbReference type="NCBI Taxonomy" id="716813"/>
    <lineage>
        <taxon>Bacteria</taxon>
        <taxon>Pseudomonadati</taxon>
        <taxon>Pseudomonadota</taxon>
        <taxon>Gammaproteobacteria</taxon>
        <taxon>Alteromonadales</taxon>
        <taxon>Pseudoalteromonadaceae</taxon>
        <taxon>Psychrosphaera</taxon>
    </lineage>
</organism>
<feature type="transmembrane region" description="Helical" evidence="7">
    <location>
        <begin position="50"/>
        <end position="69"/>
    </location>
</feature>
<dbReference type="InterPro" id="IPR007140">
    <property type="entry name" value="DUF350"/>
</dbReference>
<keyword evidence="5 7" id="KW-1133">Transmembrane helix</keyword>
<dbReference type="EMBL" id="MSCH01000003">
    <property type="protein sequence ID" value="PQJ53178.1"/>
    <property type="molecule type" value="Genomic_DNA"/>
</dbReference>
<protein>
    <recommendedName>
        <fullName evidence="10">DUF350 domain-containing protein</fullName>
    </recommendedName>
</protein>
<keyword evidence="3" id="KW-1003">Cell membrane</keyword>
<feature type="transmembrane region" description="Helical" evidence="7">
    <location>
        <begin position="81"/>
        <end position="100"/>
    </location>
</feature>
<evidence type="ECO:0000256" key="6">
    <source>
        <dbReference type="ARBA" id="ARBA00023136"/>
    </source>
</evidence>
<comment type="similarity">
    <text evidence="2">Belongs to the UPF0719 family.</text>
</comment>
<evidence type="ECO:0000256" key="2">
    <source>
        <dbReference type="ARBA" id="ARBA00005779"/>
    </source>
</evidence>
<dbReference type="OrthoDB" id="5573330at2"/>
<dbReference type="RefSeq" id="WP_105051656.1">
    <property type="nucleotide sequence ID" value="NZ_BMYG01000003.1"/>
</dbReference>
<comment type="subcellular location">
    <subcellularLocation>
        <location evidence="1">Cell membrane</location>
        <topology evidence="1">Multi-pass membrane protein</topology>
    </subcellularLocation>
</comment>
<dbReference type="Pfam" id="PF03994">
    <property type="entry name" value="DUF350"/>
    <property type="match status" value="1"/>
</dbReference>
<evidence type="ECO:0000256" key="5">
    <source>
        <dbReference type="ARBA" id="ARBA00022989"/>
    </source>
</evidence>
<name>A0A2S7UTX1_9GAMM</name>
<sequence>MEHNLLTAVANFGLYFGLSIVFLVVFKFAYTFITPHDEWKLIKEEKSTSAAIGFGGAILGFSLALASAATNSVSVVDFATWGLIALVAQCVAFAIIRFGFMPKIVQRIEDNEISAGVMLGVINVSIGVLNAACMSY</sequence>
<feature type="transmembrane region" description="Helical" evidence="7">
    <location>
        <begin position="112"/>
        <end position="132"/>
    </location>
</feature>
<keyword evidence="9" id="KW-1185">Reference proteome</keyword>
<evidence type="ECO:0000313" key="9">
    <source>
        <dbReference type="Proteomes" id="UP000239007"/>
    </source>
</evidence>
<accession>A0A2S7UTX1</accession>